<gene>
    <name evidence="1" type="ORF">S06H3_12421</name>
</gene>
<protein>
    <submittedName>
        <fullName evidence="1">Uncharacterized protein</fullName>
    </submittedName>
</protein>
<proteinExistence type="predicted"/>
<dbReference type="EMBL" id="BARV01006079">
    <property type="protein sequence ID" value="GAI07691.1"/>
    <property type="molecule type" value="Genomic_DNA"/>
</dbReference>
<sequence length="98" mass="10347">AAVAVAGYDLFTNEKWNIGSQPRVLNGIAVTGSTAAGDCEVELYVGMKLVTNIFNTALGFATRDHVQPLAGIWVPPGSKISCIVRTAPTTNPINVVLY</sequence>
<dbReference type="AlphaFoldDB" id="X1LPC5"/>
<organism evidence="1">
    <name type="scientific">marine sediment metagenome</name>
    <dbReference type="NCBI Taxonomy" id="412755"/>
    <lineage>
        <taxon>unclassified sequences</taxon>
        <taxon>metagenomes</taxon>
        <taxon>ecological metagenomes</taxon>
    </lineage>
</organism>
<feature type="non-terminal residue" evidence="1">
    <location>
        <position position="1"/>
    </location>
</feature>
<name>X1LPC5_9ZZZZ</name>
<reference evidence="1" key="1">
    <citation type="journal article" date="2014" name="Front. Microbiol.">
        <title>High frequency of phylogenetically diverse reductive dehalogenase-homologous genes in deep subseafloor sedimentary metagenomes.</title>
        <authorList>
            <person name="Kawai M."/>
            <person name="Futagami T."/>
            <person name="Toyoda A."/>
            <person name="Takaki Y."/>
            <person name="Nishi S."/>
            <person name="Hori S."/>
            <person name="Arai W."/>
            <person name="Tsubouchi T."/>
            <person name="Morono Y."/>
            <person name="Uchiyama I."/>
            <person name="Ito T."/>
            <person name="Fujiyama A."/>
            <person name="Inagaki F."/>
            <person name="Takami H."/>
        </authorList>
    </citation>
    <scope>NUCLEOTIDE SEQUENCE</scope>
    <source>
        <strain evidence="1">Expedition CK06-06</strain>
    </source>
</reference>
<comment type="caution">
    <text evidence="1">The sequence shown here is derived from an EMBL/GenBank/DDBJ whole genome shotgun (WGS) entry which is preliminary data.</text>
</comment>
<accession>X1LPC5</accession>
<evidence type="ECO:0000313" key="1">
    <source>
        <dbReference type="EMBL" id="GAI07691.1"/>
    </source>
</evidence>